<accession>A0AAN9VEV1</accession>
<feature type="domain" description="PLD phosphodiesterase" evidence="8">
    <location>
        <begin position="148"/>
        <end position="175"/>
    </location>
</feature>
<evidence type="ECO:0000313" key="10">
    <source>
        <dbReference type="Proteomes" id="UP001378592"/>
    </source>
</evidence>
<dbReference type="Pfam" id="PF13091">
    <property type="entry name" value="PLDc_2"/>
    <property type="match status" value="1"/>
</dbReference>
<keyword evidence="10" id="KW-1185">Reference proteome</keyword>
<evidence type="ECO:0000256" key="4">
    <source>
        <dbReference type="ARBA" id="ARBA00038012"/>
    </source>
</evidence>
<dbReference type="PANTHER" id="PTHR43856">
    <property type="entry name" value="CARDIOLIPIN HYDROLASE"/>
    <property type="match status" value="1"/>
</dbReference>
<sequence>MLGNILHWFEAQPFSKVAGIITALQVIIYASYYFAVSKVKPKVINEVMFFTDQGAGCQEHNENKGRCYNEGCAYSNIRRICEYIESSRSTLDVCIYLITCHDLANSILRVHRRGVSVRVIADCDMAEGSGSQVAVFRRFGIPVRMKKSPYLMHHKFFVVDHWILLTGSFNWTMQAITGNWDNVIVTSRRDIVEPFDNHFAALWDEFTATG</sequence>
<keyword evidence="1" id="KW-0378">Hydrolase</keyword>
<keyword evidence="2" id="KW-0442">Lipid degradation</keyword>
<evidence type="ECO:0000256" key="7">
    <source>
        <dbReference type="SAM" id="Phobius"/>
    </source>
</evidence>
<protein>
    <recommendedName>
        <fullName evidence="5">Mitochondrial cardiolipin hydrolase</fullName>
    </recommendedName>
    <alternativeName>
        <fullName evidence="6">Mitochondrial phospholipase</fullName>
    </alternativeName>
</protein>
<dbReference type="InterPro" id="IPR001736">
    <property type="entry name" value="PLipase_D/transphosphatidylase"/>
</dbReference>
<evidence type="ECO:0000259" key="8">
    <source>
        <dbReference type="PROSITE" id="PS50035"/>
    </source>
</evidence>
<dbReference type="GO" id="GO:0016042">
    <property type="term" value="P:lipid catabolic process"/>
    <property type="evidence" value="ECO:0007669"/>
    <property type="project" value="UniProtKB-KW"/>
</dbReference>
<evidence type="ECO:0000256" key="1">
    <source>
        <dbReference type="ARBA" id="ARBA00022801"/>
    </source>
</evidence>
<dbReference type="EMBL" id="JAZDUA010000377">
    <property type="protein sequence ID" value="KAK7793511.1"/>
    <property type="molecule type" value="Genomic_DNA"/>
</dbReference>
<name>A0AAN9VEV1_9ORTH</name>
<dbReference type="InterPro" id="IPR025202">
    <property type="entry name" value="PLD-like_dom"/>
</dbReference>
<evidence type="ECO:0000256" key="2">
    <source>
        <dbReference type="ARBA" id="ARBA00022963"/>
    </source>
</evidence>
<keyword evidence="7" id="KW-1133">Transmembrane helix</keyword>
<dbReference type="AlphaFoldDB" id="A0AAN9VEV1"/>
<feature type="transmembrane region" description="Helical" evidence="7">
    <location>
        <begin position="17"/>
        <end position="35"/>
    </location>
</feature>
<evidence type="ECO:0000256" key="3">
    <source>
        <dbReference type="ARBA" id="ARBA00023098"/>
    </source>
</evidence>
<gene>
    <name evidence="9" type="ORF">R5R35_001847</name>
</gene>
<dbReference type="GO" id="GO:0034587">
    <property type="term" value="P:piRNA processing"/>
    <property type="evidence" value="ECO:0007669"/>
    <property type="project" value="TreeGrafter"/>
</dbReference>
<dbReference type="PANTHER" id="PTHR43856:SF1">
    <property type="entry name" value="MITOCHONDRIAL CARDIOLIPIN HYDROLASE"/>
    <property type="match status" value="1"/>
</dbReference>
<evidence type="ECO:0000313" key="9">
    <source>
        <dbReference type="EMBL" id="KAK7793511.1"/>
    </source>
</evidence>
<proteinExistence type="inferred from homology"/>
<comment type="similarity">
    <text evidence="4">Belongs to the phospholipase D family. MitoPLD/Zucchini subfamily.</text>
</comment>
<dbReference type="Proteomes" id="UP001378592">
    <property type="component" value="Unassembled WGS sequence"/>
</dbReference>
<comment type="caution">
    <text evidence="9">The sequence shown here is derived from an EMBL/GenBank/DDBJ whole genome shotgun (WGS) entry which is preliminary data.</text>
</comment>
<dbReference type="InterPro" id="IPR051406">
    <property type="entry name" value="PLD_domain"/>
</dbReference>
<keyword evidence="7" id="KW-0472">Membrane</keyword>
<organism evidence="9 10">
    <name type="scientific">Gryllus longicercus</name>
    <dbReference type="NCBI Taxonomy" id="2509291"/>
    <lineage>
        <taxon>Eukaryota</taxon>
        <taxon>Metazoa</taxon>
        <taxon>Ecdysozoa</taxon>
        <taxon>Arthropoda</taxon>
        <taxon>Hexapoda</taxon>
        <taxon>Insecta</taxon>
        <taxon>Pterygota</taxon>
        <taxon>Neoptera</taxon>
        <taxon>Polyneoptera</taxon>
        <taxon>Orthoptera</taxon>
        <taxon>Ensifera</taxon>
        <taxon>Gryllidea</taxon>
        <taxon>Grylloidea</taxon>
        <taxon>Gryllidae</taxon>
        <taxon>Gryllinae</taxon>
        <taxon>Gryllus</taxon>
    </lineage>
</organism>
<evidence type="ECO:0000256" key="5">
    <source>
        <dbReference type="ARBA" id="ARBA00040549"/>
    </source>
</evidence>
<reference evidence="9 10" key="1">
    <citation type="submission" date="2024-03" db="EMBL/GenBank/DDBJ databases">
        <title>The genome assembly and annotation of the cricket Gryllus longicercus Weissman &amp; Gray.</title>
        <authorList>
            <person name="Szrajer S."/>
            <person name="Gray D."/>
            <person name="Ylla G."/>
        </authorList>
    </citation>
    <scope>NUCLEOTIDE SEQUENCE [LARGE SCALE GENOMIC DNA]</scope>
    <source>
        <strain evidence="9">DAG 2021-001</strain>
        <tissue evidence="9">Whole body minus gut</tissue>
    </source>
</reference>
<dbReference type="Gene3D" id="3.30.870.10">
    <property type="entry name" value="Endonuclease Chain A"/>
    <property type="match status" value="1"/>
</dbReference>
<dbReference type="GO" id="GO:0005739">
    <property type="term" value="C:mitochondrion"/>
    <property type="evidence" value="ECO:0007669"/>
    <property type="project" value="TreeGrafter"/>
</dbReference>
<dbReference type="CDD" id="cd09171">
    <property type="entry name" value="PLDc_vPLD6_like"/>
    <property type="match status" value="1"/>
</dbReference>
<keyword evidence="7" id="KW-0812">Transmembrane</keyword>
<dbReference type="SMART" id="SM00155">
    <property type="entry name" value="PLDc"/>
    <property type="match status" value="1"/>
</dbReference>
<keyword evidence="3" id="KW-0443">Lipid metabolism</keyword>
<dbReference type="GO" id="GO:0016891">
    <property type="term" value="F:RNA endonuclease activity producing 5'-phosphomonoesters, hydrolytic mechanism"/>
    <property type="evidence" value="ECO:0007669"/>
    <property type="project" value="TreeGrafter"/>
</dbReference>
<evidence type="ECO:0000256" key="6">
    <source>
        <dbReference type="ARBA" id="ARBA00043167"/>
    </source>
</evidence>
<dbReference type="SUPFAM" id="SSF56024">
    <property type="entry name" value="Phospholipase D/nuclease"/>
    <property type="match status" value="1"/>
</dbReference>
<dbReference type="PROSITE" id="PS50035">
    <property type="entry name" value="PLD"/>
    <property type="match status" value="1"/>
</dbReference>